<accession>A0A2G9UIF2</accession>
<dbReference type="OrthoDB" id="5845933at2759"/>
<evidence type="ECO:0000313" key="4">
    <source>
        <dbReference type="Proteomes" id="UP000230423"/>
    </source>
</evidence>
<dbReference type="Proteomes" id="UP000230423">
    <property type="component" value="Unassembled WGS sequence"/>
</dbReference>
<dbReference type="PROSITE" id="PS50878">
    <property type="entry name" value="RT_POL"/>
    <property type="match status" value="1"/>
</dbReference>
<sequence length="293" mass="33313">MVLDHLLDVVYNDIVLFSNSITEAETMLNELNEAGSRIGLRVNRRKTQFMKNSWCEEHHMTINGLQILETNSYVYLGRSINMNNDLKEELDRRKRAGWTEIKDMKAPRNGSQNKIELPNSANMQQPQHPSTAERSECAEGFFGEMLGNLPTGTIVTKKALATFQVNLTSAQNSPQSLSSSWPDAHSFTSSFELKRFELNRTGKRDFLLRIAFGVQEKQKRKPLVKKVVLLTQKAEQPQCYRYASPFTVSSTSSAVRRVSRPAEQWKPQSTAQFPMPEASQVQDLFDTAQMTAF</sequence>
<reference evidence="3 4" key="1">
    <citation type="submission" date="2015-09" db="EMBL/GenBank/DDBJ databases">
        <title>Draft genome of the parasitic nematode Teladorsagia circumcincta isolate WARC Sus (inbred).</title>
        <authorList>
            <person name="Mitreva M."/>
        </authorList>
    </citation>
    <scope>NUCLEOTIDE SEQUENCE [LARGE SCALE GENOMIC DNA]</scope>
    <source>
        <strain evidence="3 4">S</strain>
    </source>
</reference>
<organism evidence="3 4">
    <name type="scientific">Teladorsagia circumcincta</name>
    <name type="common">Brown stomach worm</name>
    <name type="synonym">Ostertagia circumcincta</name>
    <dbReference type="NCBI Taxonomy" id="45464"/>
    <lineage>
        <taxon>Eukaryota</taxon>
        <taxon>Metazoa</taxon>
        <taxon>Ecdysozoa</taxon>
        <taxon>Nematoda</taxon>
        <taxon>Chromadorea</taxon>
        <taxon>Rhabditida</taxon>
        <taxon>Rhabditina</taxon>
        <taxon>Rhabditomorpha</taxon>
        <taxon>Strongyloidea</taxon>
        <taxon>Trichostrongylidae</taxon>
        <taxon>Teladorsagia</taxon>
    </lineage>
</organism>
<feature type="region of interest" description="Disordered" evidence="1">
    <location>
        <begin position="98"/>
        <end position="134"/>
    </location>
</feature>
<dbReference type="InterPro" id="IPR000477">
    <property type="entry name" value="RT_dom"/>
</dbReference>
<evidence type="ECO:0000313" key="3">
    <source>
        <dbReference type="EMBL" id="PIO69502.1"/>
    </source>
</evidence>
<feature type="domain" description="Reverse transcriptase" evidence="2">
    <location>
        <begin position="1"/>
        <end position="80"/>
    </location>
</feature>
<dbReference type="EMBL" id="KZ346629">
    <property type="protein sequence ID" value="PIO69502.1"/>
    <property type="molecule type" value="Genomic_DNA"/>
</dbReference>
<proteinExistence type="predicted"/>
<evidence type="ECO:0000256" key="1">
    <source>
        <dbReference type="SAM" id="MobiDB-lite"/>
    </source>
</evidence>
<evidence type="ECO:0000259" key="2">
    <source>
        <dbReference type="PROSITE" id="PS50878"/>
    </source>
</evidence>
<feature type="compositionally biased region" description="Polar residues" evidence="1">
    <location>
        <begin position="109"/>
        <end position="130"/>
    </location>
</feature>
<keyword evidence="4" id="KW-1185">Reference proteome</keyword>
<gene>
    <name evidence="3" type="ORF">TELCIR_08667</name>
</gene>
<dbReference type="AlphaFoldDB" id="A0A2G9UIF2"/>
<name>A0A2G9UIF2_TELCI</name>
<protein>
    <recommendedName>
        <fullName evidence="2">Reverse transcriptase domain-containing protein</fullName>
    </recommendedName>
</protein>